<accession>A0ABP6S1Z0</accession>
<proteinExistence type="predicted"/>
<dbReference type="EMBL" id="BAAAYK010000038">
    <property type="protein sequence ID" value="GAA3365960.1"/>
    <property type="molecule type" value="Genomic_DNA"/>
</dbReference>
<reference evidence="5" key="1">
    <citation type="journal article" date="2019" name="Int. J. Syst. Evol. Microbiol.">
        <title>The Global Catalogue of Microorganisms (GCM) 10K type strain sequencing project: providing services to taxonomists for standard genome sequencing and annotation.</title>
        <authorList>
            <consortium name="The Broad Institute Genomics Platform"/>
            <consortium name="The Broad Institute Genome Sequencing Center for Infectious Disease"/>
            <person name="Wu L."/>
            <person name="Ma J."/>
        </authorList>
    </citation>
    <scope>NUCLEOTIDE SEQUENCE [LARGE SCALE GENOMIC DNA]</scope>
    <source>
        <strain evidence="5">JCM 9687</strain>
    </source>
</reference>
<feature type="compositionally biased region" description="Low complexity" evidence="1">
    <location>
        <begin position="1"/>
        <end position="18"/>
    </location>
</feature>
<dbReference type="Proteomes" id="UP001500483">
    <property type="component" value="Unassembled WGS sequence"/>
</dbReference>
<feature type="transmembrane region" description="Helical" evidence="2">
    <location>
        <begin position="110"/>
        <end position="131"/>
    </location>
</feature>
<evidence type="ECO:0000313" key="4">
    <source>
        <dbReference type="EMBL" id="GAA3365960.1"/>
    </source>
</evidence>
<dbReference type="RefSeq" id="WP_224956030.1">
    <property type="nucleotide sequence ID" value="NZ_BAAAYK010000038.1"/>
</dbReference>
<protein>
    <recommendedName>
        <fullName evidence="3">General stress protein 17M-like domain-containing protein</fullName>
    </recommendedName>
</protein>
<organism evidence="4 5">
    <name type="scientific">Saccharopolyspora gregorii</name>
    <dbReference type="NCBI Taxonomy" id="33914"/>
    <lineage>
        <taxon>Bacteria</taxon>
        <taxon>Bacillati</taxon>
        <taxon>Actinomycetota</taxon>
        <taxon>Actinomycetes</taxon>
        <taxon>Pseudonocardiales</taxon>
        <taxon>Pseudonocardiaceae</taxon>
        <taxon>Saccharopolyspora</taxon>
    </lineage>
</organism>
<keyword evidence="2" id="KW-1133">Transmembrane helix</keyword>
<evidence type="ECO:0000256" key="2">
    <source>
        <dbReference type="SAM" id="Phobius"/>
    </source>
</evidence>
<dbReference type="Pfam" id="PF11181">
    <property type="entry name" value="YflT"/>
    <property type="match status" value="1"/>
</dbReference>
<feature type="region of interest" description="Disordered" evidence="1">
    <location>
        <begin position="1"/>
        <end position="28"/>
    </location>
</feature>
<comment type="caution">
    <text evidence="4">The sequence shown here is derived from an EMBL/GenBank/DDBJ whole genome shotgun (WGS) entry which is preliminary data.</text>
</comment>
<feature type="transmembrane region" description="Helical" evidence="2">
    <location>
        <begin position="76"/>
        <end position="98"/>
    </location>
</feature>
<keyword evidence="2" id="KW-0812">Transmembrane</keyword>
<evidence type="ECO:0000256" key="1">
    <source>
        <dbReference type="SAM" id="MobiDB-lite"/>
    </source>
</evidence>
<gene>
    <name evidence="4" type="ORF">GCM10020366_67920</name>
</gene>
<keyword evidence="2" id="KW-0472">Membrane</keyword>
<keyword evidence="5" id="KW-1185">Reference proteome</keyword>
<dbReference type="InterPro" id="IPR025889">
    <property type="entry name" value="GSP17M-like_dom"/>
</dbReference>
<feature type="domain" description="General stress protein 17M-like" evidence="3">
    <location>
        <begin position="28"/>
        <end position="101"/>
    </location>
</feature>
<name>A0ABP6S1Z0_9PSEU</name>
<evidence type="ECO:0000259" key="3">
    <source>
        <dbReference type="Pfam" id="PF11181"/>
    </source>
</evidence>
<evidence type="ECO:0000313" key="5">
    <source>
        <dbReference type="Proteomes" id="UP001500483"/>
    </source>
</evidence>
<sequence length="175" mass="17944">MSYPFSGSARPAPGSPSSMPTPPTGWPIGSYGTYEEAQRAVDHLAGSDFPVREVTIVGVDLMLVERVTGKLTWGKVLAGGAASGAWIGLLIGLVMSIASPQGTGALSSMLAGLGGGILIGVGFAAAGYAAMRGRRDFSSASQLVAGRYDVLAQPRHAEHGRNLLAHLAMRPQASP</sequence>